<dbReference type="AlphaFoldDB" id="A0AAE9YWR8"/>
<dbReference type="Proteomes" id="UP000032568">
    <property type="component" value="Chromosome"/>
</dbReference>
<sequence length="68" mass="7774">MSGNMTIQLNPELNHQLEKLARAKRSPTAFLLEEAITNFIKLNQNQDQPLSAEQDTHYDADFFFGAHI</sequence>
<accession>A0AAE9YWR8</accession>
<organism evidence="1 2">
    <name type="scientific">Thalassomonas actiniarum</name>
    <dbReference type="NCBI Taxonomy" id="485447"/>
    <lineage>
        <taxon>Bacteria</taxon>
        <taxon>Pseudomonadati</taxon>
        <taxon>Pseudomonadota</taxon>
        <taxon>Gammaproteobacteria</taxon>
        <taxon>Alteromonadales</taxon>
        <taxon>Colwelliaceae</taxon>
        <taxon>Thalassomonas</taxon>
    </lineage>
</organism>
<reference evidence="1 2" key="1">
    <citation type="journal article" date="2015" name="Genome Announc.">
        <title>Draft Genome Sequences of Marine Isolates of Thalassomonas viridans and Thalassomonas actiniarum.</title>
        <authorList>
            <person name="Olonade I."/>
            <person name="van Zyl L.J."/>
            <person name="Trindade M."/>
        </authorList>
    </citation>
    <scope>NUCLEOTIDE SEQUENCE [LARGE SCALE GENOMIC DNA]</scope>
    <source>
        <strain evidence="1 2">A5K-106</strain>
    </source>
</reference>
<evidence type="ECO:0000313" key="2">
    <source>
        <dbReference type="Proteomes" id="UP000032568"/>
    </source>
</evidence>
<dbReference type="RefSeq" id="WP_152646849.1">
    <property type="nucleotide sequence ID" value="NZ_CP059735.1"/>
</dbReference>
<gene>
    <name evidence="1" type="ORF">SG35_010370</name>
</gene>
<keyword evidence="2" id="KW-1185">Reference proteome</keyword>
<reference evidence="1 2" key="2">
    <citation type="journal article" date="2022" name="Mar. Drugs">
        <title>Bioassay-Guided Fractionation Leads to the Detection of Cholic Acid Generated by the Rare Thalassomonas sp.</title>
        <authorList>
            <person name="Pheiffer F."/>
            <person name="Schneider Y.K."/>
            <person name="Hansen E.H."/>
            <person name="Andersen J.H."/>
            <person name="Isaksson J."/>
            <person name="Busche T."/>
            <person name="R C."/>
            <person name="Kalinowski J."/>
            <person name="Zyl L.V."/>
            <person name="Trindade M."/>
        </authorList>
    </citation>
    <scope>NUCLEOTIDE SEQUENCE [LARGE SCALE GENOMIC DNA]</scope>
    <source>
        <strain evidence="1 2">A5K-106</strain>
    </source>
</reference>
<protein>
    <submittedName>
        <fullName evidence="1">Uncharacterized protein</fullName>
    </submittedName>
</protein>
<dbReference type="KEGG" id="tact:SG35_010370"/>
<dbReference type="EMBL" id="CP059735">
    <property type="protein sequence ID" value="WDE00992.1"/>
    <property type="molecule type" value="Genomic_DNA"/>
</dbReference>
<proteinExistence type="predicted"/>
<evidence type="ECO:0000313" key="1">
    <source>
        <dbReference type="EMBL" id="WDE00992.1"/>
    </source>
</evidence>
<name>A0AAE9YWR8_9GAMM</name>